<dbReference type="InterPro" id="IPR000073">
    <property type="entry name" value="AB_hydrolase_1"/>
</dbReference>
<reference evidence="3" key="1">
    <citation type="submission" date="2020-11" db="EMBL/GenBank/DDBJ databases">
        <authorList>
            <person name="Tran Van P."/>
        </authorList>
    </citation>
    <scope>NUCLEOTIDE SEQUENCE</scope>
</reference>
<evidence type="ECO:0000256" key="1">
    <source>
        <dbReference type="SAM" id="MobiDB-lite"/>
    </source>
</evidence>
<dbReference type="OrthoDB" id="19657at2759"/>
<protein>
    <recommendedName>
        <fullName evidence="2">AB hydrolase-1 domain-containing protein</fullName>
    </recommendedName>
</protein>
<name>A0A7R9M801_9ACAR</name>
<keyword evidence="4" id="KW-1185">Reference proteome</keyword>
<accession>A0A7R9M801</accession>
<evidence type="ECO:0000313" key="3">
    <source>
        <dbReference type="EMBL" id="CAD7655324.1"/>
    </source>
</evidence>
<dbReference type="EMBL" id="CAJPVJ010009316">
    <property type="protein sequence ID" value="CAG2172511.1"/>
    <property type="molecule type" value="Genomic_DNA"/>
</dbReference>
<dbReference type="PANTHER" id="PTHR46331">
    <property type="entry name" value="VALACYCLOVIR HYDROLASE"/>
    <property type="match status" value="1"/>
</dbReference>
<proteinExistence type="predicted"/>
<evidence type="ECO:0000313" key="4">
    <source>
        <dbReference type="Proteomes" id="UP000728032"/>
    </source>
</evidence>
<dbReference type="AlphaFoldDB" id="A0A7R9M801"/>
<dbReference type="Gene3D" id="3.40.50.1820">
    <property type="entry name" value="alpha/beta hydrolase"/>
    <property type="match status" value="1"/>
</dbReference>
<evidence type="ECO:0000259" key="2">
    <source>
        <dbReference type="Pfam" id="PF00561"/>
    </source>
</evidence>
<organism evidence="3">
    <name type="scientific">Oppiella nova</name>
    <dbReference type="NCBI Taxonomy" id="334625"/>
    <lineage>
        <taxon>Eukaryota</taxon>
        <taxon>Metazoa</taxon>
        <taxon>Ecdysozoa</taxon>
        <taxon>Arthropoda</taxon>
        <taxon>Chelicerata</taxon>
        <taxon>Arachnida</taxon>
        <taxon>Acari</taxon>
        <taxon>Acariformes</taxon>
        <taxon>Sarcoptiformes</taxon>
        <taxon>Oribatida</taxon>
        <taxon>Brachypylina</taxon>
        <taxon>Oppioidea</taxon>
        <taxon>Oppiidae</taxon>
        <taxon>Oppiella</taxon>
    </lineage>
</organism>
<feature type="region of interest" description="Disordered" evidence="1">
    <location>
        <begin position="263"/>
        <end position="283"/>
    </location>
</feature>
<dbReference type="InterPro" id="IPR029058">
    <property type="entry name" value="AB_hydrolase_fold"/>
</dbReference>
<dbReference type="Proteomes" id="UP000728032">
    <property type="component" value="Unassembled WGS sequence"/>
</dbReference>
<dbReference type="PANTHER" id="PTHR46331:SF2">
    <property type="entry name" value="VALACYCLOVIR HYDROLASE"/>
    <property type="match status" value="1"/>
</dbReference>
<dbReference type="GO" id="GO:0017171">
    <property type="term" value="F:serine hydrolase activity"/>
    <property type="evidence" value="ECO:0007669"/>
    <property type="project" value="TreeGrafter"/>
</dbReference>
<sequence>MSDEESFSSSVSVNGWSVWYEKFGSGPKPLLLIPGAIGRTDFYHQLEGDNVLDFDLVTIIAVELPGWGRSRPPVRKYGTGVYDNDAQCLYELMKELGFDKYSILSWSDGAKVALLMATLYPESIESVILTSVYTYISNESLKLLLSSQSVDNWHKDKLESYIKSYGKKEVIQQLWTKFIKFAEYYNQYFPESKNNYHLIKCRVLIVYGEKDKMCELSQITKLKKTIKRSIIYRFPNGEHNCHQKYSTIFKDVVEDYLMGRLKEEEDKDPNSGPNDGLEYMRYK</sequence>
<dbReference type="SUPFAM" id="SSF53474">
    <property type="entry name" value="alpha/beta-Hydrolases"/>
    <property type="match status" value="1"/>
</dbReference>
<feature type="domain" description="AB hydrolase-1" evidence="2">
    <location>
        <begin position="28"/>
        <end position="132"/>
    </location>
</feature>
<dbReference type="Pfam" id="PF00561">
    <property type="entry name" value="Abhydrolase_1"/>
    <property type="match status" value="1"/>
</dbReference>
<gene>
    <name evidence="3" type="ORF">ONB1V03_LOCUS11967</name>
</gene>
<dbReference type="EMBL" id="OC924141">
    <property type="protein sequence ID" value="CAD7655324.1"/>
    <property type="molecule type" value="Genomic_DNA"/>
</dbReference>